<name>A0A448X907_9PLAT</name>
<dbReference type="OrthoDB" id="6155318at2759"/>
<dbReference type="AlphaFoldDB" id="A0A448X907"/>
<evidence type="ECO:0000313" key="2">
    <source>
        <dbReference type="Proteomes" id="UP000784294"/>
    </source>
</evidence>
<comment type="caution">
    <text evidence="1">The sequence shown here is derived from an EMBL/GenBank/DDBJ whole genome shotgun (WGS) entry which is preliminary data.</text>
</comment>
<evidence type="ECO:0000313" key="1">
    <source>
        <dbReference type="EMBL" id="VEL31134.1"/>
    </source>
</evidence>
<protein>
    <submittedName>
        <fullName evidence="1">Uncharacterized protein</fullName>
    </submittedName>
</protein>
<keyword evidence="2" id="KW-1185">Reference proteome</keyword>
<accession>A0A448X907</accession>
<dbReference type="EMBL" id="CAAALY010119075">
    <property type="protein sequence ID" value="VEL31134.1"/>
    <property type="molecule type" value="Genomic_DNA"/>
</dbReference>
<proteinExistence type="predicted"/>
<organism evidence="1 2">
    <name type="scientific">Protopolystoma xenopodis</name>
    <dbReference type="NCBI Taxonomy" id="117903"/>
    <lineage>
        <taxon>Eukaryota</taxon>
        <taxon>Metazoa</taxon>
        <taxon>Spiralia</taxon>
        <taxon>Lophotrochozoa</taxon>
        <taxon>Platyhelminthes</taxon>
        <taxon>Monogenea</taxon>
        <taxon>Polyopisthocotylea</taxon>
        <taxon>Polystomatidea</taxon>
        <taxon>Polystomatidae</taxon>
        <taxon>Protopolystoma</taxon>
    </lineage>
</organism>
<gene>
    <name evidence="1" type="ORF">PXEA_LOCUS24574</name>
</gene>
<reference evidence="1" key="1">
    <citation type="submission" date="2018-11" db="EMBL/GenBank/DDBJ databases">
        <authorList>
            <consortium name="Pathogen Informatics"/>
        </authorList>
    </citation>
    <scope>NUCLEOTIDE SEQUENCE</scope>
</reference>
<dbReference type="Proteomes" id="UP000784294">
    <property type="component" value="Unassembled WGS sequence"/>
</dbReference>
<feature type="non-terminal residue" evidence="1">
    <location>
        <position position="165"/>
    </location>
</feature>
<sequence>MLRSNESLKRARLANASAGDISGSMLCASAGGGNSSAGGNSCALLTGLTPEQEGLVVNMAAAQLLAGSSNILTGSNAGVSGCVGFGLGGSMISTAAAAAVAASMIPSSTNAASTLGLGSGDETGSFYQSKLSIAEKLTQAHTKELVKRSGANLADLVNQDALAAL</sequence>